<keyword evidence="7 9" id="KW-0472">Membrane</keyword>
<protein>
    <submittedName>
        <fullName evidence="10">Murein biosynthesis integral membrane protein MurJ</fullName>
    </submittedName>
</protein>
<feature type="transmembrane region" description="Helical" evidence="9">
    <location>
        <begin position="391"/>
        <end position="413"/>
    </location>
</feature>
<evidence type="ECO:0000256" key="4">
    <source>
        <dbReference type="ARBA" id="ARBA00022960"/>
    </source>
</evidence>
<organism evidence="10 11">
    <name type="scientific">Bifidobacterium ramosum</name>
    <dbReference type="NCBI Taxonomy" id="1798158"/>
    <lineage>
        <taxon>Bacteria</taxon>
        <taxon>Bacillati</taxon>
        <taxon>Actinomycetota</taxon>
        <taxon>Actinomycetes</taxon>
        <taxon>Bifidobacteriales</taxon>
        <taxon>Bifidobacteriaceae</taxon>
        <taxon>Bifidobacterium</taxon>
    </lineage>
</organism>
<evidence type="ECO:0000256" key="6">
    <source>
        <dbReference type="ARBA" id="ARBA00022989"/>
    </source>
</evidence>
<dbReference type="InterPro" id="IPR011009">
    <property type="entry name" value="Kinase-like_dom_sf"/>
</dbReference>
<feature type="compositionally biased region" description="Low complexity" evidence="8">
    <location>
        <begin position="1165"/>
        <end position="1176"/>
    </location>
</feature>
<comment type="caution">
    <text evidence="10">The sequence shown here is derived from an EMBL/GenBank/DDBJ whole genome shotgun (WGS) entry which is preliminary data.</text>
</comment>
<feature type="transmembrane region" description="Helical" evidence="9">
    <location>
        <begin position="228"/>
        <end position="248"/>
    </location>
</feature>
<keyword evidence="3 9" id="KW-0812">Transmembrane</keyword>
<feature type="transmembrane region" description="Helical" evidence="9">
    <location>
        <begin position="1070"/>
        <end position="1091"/>
    </location>
</feature>
<keyword evidence="5" id="KW-0573">Peptidoglycan synthesis</keyword>
<keyword evidence="2" id="KW-1003">Cell membrane</keyword>
<feature type="region of interest" description="Disordered" evidence="8">
    <location>
        <begin position="560"/>
        <end position="638"/>
    </location>
</feature>
<name>A0A7K3TFC5_9BIFI</name>
<feature type="compositionally biased region" description="Low complexity" evidence="8">
    <location>
        <begin position="1120"/>
        <end position="1156"/>
    </location>
</feature>
<gene>
    <name evidence="10" type="ORF">GFD24_09470</name>
</gene>
<feature type="transmembrane region" description="Helical" evidence="9">
    <location>
        <begin position="145"/>
        <end position="168"/>
    </location>
</feature>
<feature type="compositionally biased region" description="Pro residues" evidence="8">
    <location>
        <begin position="588"/>
        <end position="597"/>
    </location>
</feature>
<reference evidence="10 11" key="1">
    <citation type="submission" date="2019-10" db="EMBL/GenBank/DDBJ databases">
        <title>Bifidobacterium from non-human primates.</title>
        <authorList>
            <person name="Modesto M."/>
        </authorList>
    </citation>
    <scope>NUCLEOTIDE SEQUENCE [LARGE SCALE GENOMIC DNA]</scope>
    <source>
        <strain evidence="10 11">TREM</strain>
    </source>
</reference>
<dbReference type="GO" id="GO:0034204">
    <property type="term" value="P:lipid translocation"/>
    <property type="evidence" value="ECO:0007669"/>
    <property type="project" value="TreeGrafter"/>
</dbReference>
<dbReference type="InterPro" id="IPR004268">
    <property type="entry name" value="MurJ"/>
</dbReference>
<dbReference type="Gene3D" id="3.30.200.20">
    <property type="entry name" value="Phosphorylase Kinase, domain 1"/>
    <property type="match status" value="1"/>
</dbReference>
<feature type="compositionally biased region" description="Polar residues" evidence="8">
    <location>
        <begin position="1197"/>
        <end position="1211"/>
    </location>
</feature>
<dbReference type="PANTHER" id="PTHR47019">
    <property type="entry name" value="LIPID II FLIPPASE MURJ"/>
    <property type="match status" value="1"/>
</dbReference>
<evidence type="ECO:0000256" key="3">
    <source>
        <dbReference type="ARBA" id="ARBA00022692"/>
    </source>
</evidence>
<evidence type="ECO:0000256" key="1">
    <source>
        <dbReference type="ARBA" id="ARBA00004651"/>
    </source>
</evidence>
<dbReference type="OrthoDB" id="9786339at2"/>
<dbReference type="Gene3D" id="1.10.510.10">
    <property type="entry name" value="Transferase(Phosphotransferase) domain 1"/>
    <property type="match status" value="1"/>
</dbReference>
<dbReference type="EMBL" id="WHZX01000008">
    <property type="protein sequence ID" value="NEG72423.1"/>
    <property type="molecule type" value="Genomic_DNA"/>
</dbReference>
<proteinExistence type="predicted"/>
<dbReference type="GO" id="GO:0005886">
    <property type="term" value="C:plasma membrane"/>
    <property type="evidence" value="ECO:0007669"/>
    <property type="project" value="UniProtKB-SubCell"/>
</dbReference>
<dbReference type="PANTHER" id="PTHR47019:SF1">
    <property type="entry name" value="LIPID II FLIPPASE MURJ"/>
    <property type="match status" value="1"/>
</dbReference>
<dbReference type="Proteomes" id="UP000469943">
    <property type="component" value="Unassembled WGS sequence"/>
</dbReference>
<comment type="subcellular location">
    <subcellularLocation>
        <location evidence="1">Cell membrane</location>
        <topology evidence="1">Multi-pass membrane protein</topology>
    </subcellularLocation>
</comment>
<dbReference type="GO" id="GO:0008360">
    <property type="term" value="P:regulation of cell shape"/>
    <property type="evidence" value="ECO:0007669"/>
    <property type="project" value="UniProtKB-KW"/>
</dbReference>
<keyword evidence="4" id="KW-0133">Cell shape</keyword>
<evidence type="ECO:0000313" key="11">
    <source>
        <dbReference type="Proteomes" id="UP000469943"/>
    </source>
</evidence>
<sequence length="1308" mass="139903">MASGTAASRVTGQVRTILLAAALGTTGLAANAYQAGAMIPQAVFSLVSGGIFNAVLVPQIVRTLQEKDAEDRLNKLITLAITMLLGVTVIMAVATPLLTMLYVGGSPELMALTNAFTLWCMPQIFFYGLYTVLGQILAAKDHFGTYAWSSVGANLISCAGFISFILLFGRAAGQPPEFWTPGKLALTAGTWTLGVAFQALVLFLPLARCGIRYRPRWGVSGIGLRSMGSVAGWSIAIVIVDQLINIVVTRINTSAPDSAHEMLGISTLDVAGNATYQNAFTLYMLPYSLIAVSVATALFPKISRAIAEHDVADARGTLSQSLRNVGVLMIFFSVAFIVMPAPIILALLPSISAKEAALIATPLMMLGIGLPVASAYLIIQRTFYAFEDGRTPFMFMVLYNTLLVVFLLVGMRFVPPTHWITLVAIGSPISHLVAFPFLIPSLKRRFEGSMDGRRIAVAYGKALFAAFVATVAGLLLRGPVYALLGVRTVMGAATDNGSHAAAAVRAVSMNWLQAVGVCVLLTIVITVAYVGMLWLLRSQELLELSRPLIARFIRKPVAATDATDTADADDSTNTANGNESAADRPTPTSEPPAPPTVPTAYDSRHDNDSNAAATTTPTARMTPKPPEPPASPSLQYGVRMNPQLGDTILNRYTLVSPLRDEPGLLAWKASDRVLSRDCQLFIVTDRKAFSQVTATASFMASLRDPRLTQVLQLHHDDQIVVVVMQDDAGMSMTDYLLGSERHVLTYDAMRSVIGELIDIIHLLQSRGIDHYMISTDTVRVTASGIQLTAVPISTMLMDTADNDGRNLNVEQRDVRQLASLLYSMLTRTPSNTMPDYSFDRLSGDMPGEFRLICKRGLGMKVNDSDVNLPMSSMAEIEALLGPWTPLTQLTGRDIALPGINSLESIITVPMRRSNMDDIVPVPSAIVSSGPLPPLSMSMPQYSSALTSDDVVDVTPMTGDLFRAFDGSKPNNGNNTTLAINVSAVRNPHPEETAGERTAVVQPVAAAAAKPQESSLEETQIIPPLKAEAEQEAPISVPPSIKTSNMVKAYKAAEEEDFANESLLGNLPTKIITVLVGIIAVVGAGFLAINFLNNSQPNIGGSGSNQSDPWDESNIDSVPFGNGTNGSSDGSSDGNTDSNSSSSSSNTTSGNNSSNGSDKSDKSSTSDKSSSSSSSSSDGKHEVVTKDKEAKKVPDPKYQNNTPLTISSQNFLDNPGGQNGFAYHLHLDKSQKVYRMKITITTSGGKGYVITNSASDPTKGDRVAEFTFAEGGTTEITFTKVSETQDVLVWVPLDSLPNNQLYIQKVELF</sequence>
<evidence type="ECO:0000256" key="7">
    <source>
        <dbReference type="ARBA" id="ARBA00023136"/>
    </source>
</evidence>
<feature type="transmembrane region" description="Helical" evidence="9">
    <location>
        <begin position="42"/>
        <end position="64"/>
    </location>
</feature>
<dbReference type="GO" id="GO:0009252">
    <property type="term" value="P:peptidoglycan biosynthetic process"/>
    <property type="evidence" value="ECO:0007669"/>
    <property type="project" value="UniProtKB-KW"/>
</dbReference>
<evidence type="ECO:0000256" key="9">
    <source>
        <dbReference type="SAM" id="Phobius"/>
    </source>
</evidence>
<feature type="compositionally biased region" description="Basic and acidic residues" evidence="8">
    <location>
        <begin position="1177"/>
        <end position="1194"/>
    </location>
</feature>
<feature type="transmembrane region" description="Helical" evidence="9">
    <location>
        <begin position="188"/>
        <end position="207"/>
    </location>
</feature>
<evidence type="ECO:0000256" key="2">
    <source>
        <dbReference type="ARBA" id="ARBA00022475"/>
    </source>
</evidence>
<dbReference type="CDD" id="cd13123">
    <property type="entry name" value="MATE_MurJ_like"/>
    <property type="match status" value="1"/>
</dbReference>
<feature type="transmembrane region" description="Helical" evidence="9">
    <location>
        <begin position="325"/>
        <end position="351"/>
    </location>
</feature>
<evidence type="ECO:0000313" key="10">
    <source>
        <dbReference type="EMBL" id="NEG72423.1"/>
    </source>
</evidence>
<feature type="compositionally biased region" description="Low complexity" evidence="8">
    <location>
        <begin position="611"/>
        <end position="622"/>
    </location>
</feature>
<feature type="transmembrane region" description="Helical" evidence="9">
    <location>
        <begin position="109"/>
        <end position="133"/>
    </location>
</feature>
<evidence type="ECO:0000256" key="5">
    <source>
        <dbReference type="ARBA" id="ARBA00022984"/>
    </source>
</evidence>
<feature type="transmembrane region" description="Helical" evidence="9">
    <location>
        <begin position="419"/>
        <end position="442"/>
    </location>
</feature>
<feature type="transmembrane region" description="Helical" evidence="9">
    <location>
        <begin position="280"/>
        <end position="299"/>
    </location>
</feature>
<feature type="transmembrane region" description="Helical" evidence="9">
    <location>
        <begin position="511"/>
        <end position="536"/>
    </location>
</feature>
<dbReference type="Pfam" id="PF03023">
    <property type="entry name" value="MurJ"/>
    <property type="match status" value="1"/>
</dbReference>
<feature type="transmembrane region" description="Helical" evidence="9">
    <location>
        <begin position="463"/>
        <end position="484"/>
    </location>
</feature>
<feature type="transmembrane region" description="Helical" evidence="9">
    <location>
        <begin position="357"/>
        <end position="379"/>
    </location>
</feature>
<dbReference type="SUPFAM" id="SSF56112">
    <property type="entry name" value="Protein kinase-like (PK-like)"/>
    <property type="match status" value="1"/>
</dbReference>
<accession>A0A7K3TFC5</accession>
<keyword evidence="6 9" id="KW-1133">Transmembrane helix</keyword>
<dbReference type="GO" id="GO:0015648">
    <property type="term" value="F:lipid-linked peptidoglycan transporter activity"/>
    <property type="evidence" value="ECO:0007669"/>
    <property type="project" value="TreeGrafter"/>
</dbReference>
<dbReference type="InterPro" id="IPR051050">
    <property type="entry name" value="Lipid_II_flippase_MurJ/MviN"/>
</dbReference>
<feature type="transmembrane region" description="Helical" evidence="9">
    <location>
        <begin position="76"/>
        <end position="103"/>
    </location>
</feature>
<feature type="region of interest" description="Disordered" evidence="8">
    <location>
        <begin position="1099"/>
        <end position="1211"/>
    </location>
</feature>
<evidence type="ECO:0000256" key="8">
    <source>
        <dbReference type="SAM" id="MobiDB-lite"/>
    </source>
</evidence>